<name>A0ABT2ZEB2_9RHOB</name>
<dbReference type="InterPro" id="IPR035906">
    <property type="entry name" value="MetI-like_sf"/>
</dbReference>
<dbReference type="Pfam" id="PF19300">
    <property type="entry name" value="BPD_transp_1_N"/>
    <property type="match status" value="1"/>
</dbReference>
<protein>
    <submittedName>
        <fullName evidence="9">ABC transporter permease</fullName>
    </submittedName>
</protein>
<comment type="caution">
    <text evidence="9">The sequence shown here is derived from an EMBL/GenBank/DDBJ whole genome shotgun (WGS) entry which is preliminary data.</text>
</comment>
<evidence type="ECO:0000256" key="4">
    <source>
        <dbReference type="ARBA" id="ARBA00022692"/>
    </source>
</evidence>
<evidence type="ECO:0000256" key="2">
    <source>
        <dbReference type="ARBA" id="ARBA00022448"/>
    </source>
</evidence>
<evidence type="ECO:0000313" key="10">
    <source>
        <dbReference type="Proteomes" id="UP001652542"/>
    </source>
</evidence>
<comment type="similarity">
    <text evidence="7">Belongs to the binding-protein-dependent transport system permease family.</text>
</comment>
<dbReference type="RefSeq" id="WP_263735051.1">
    <property type="nucleotide sequence ID" value="NZ_JAOWKY010000003.1"/>
</dbReference>
<dbReference type="CDD" id="cd06261">
    <property type="entry name" value="TM_PBP2"/>
    <property type="match status" value="1"/>
</dbReference>
<accession>A0ABT2ZEB2</accession>
<evidence type="ECO:0000256" key="3">
    <source>
        <dbReference type="ARBA" id="ARBA00022475"/>
    </source>
</evidence>
<dbReference type="PANTHER" id="PTHR43163">
    <property type="entry name" value="DIPEPTIDE TRANSPORT SYSTEM PERMEASE PROTEIN DPPB-RELATED"/>
    <property type="match status" value="1"/>
</dbReference>
<keyword evidence="10" id="KW-1185">Reference proteome</keyword>
<evidence type="ECO:0000256" key="6">
    <source>
        <dbReference type="ARBA" id="ARBA00023136"/>
    </source>
</evidence>
<evidence type="ECO:0000256" key="5">
    <source>
        <dbReference type="ARBA" id="ARBA00022989"/>
    </source>
</evidence>
<evidence type="ECO:0000259" key="8">
    <source>
        <dbReference type="PROSITE" id="PS50928"/>
    </source>
</evidence>
<evidence type="ECO:0000256" key="7">
    <source>
        <dbReference type="RuleBase" id="RU363032"/>
    </source>
</evidence>
<keyword evidence="6 7" id="KW-0472">Membrane</keyword>
<proteinExistence type="inferred from homology"/>
<feature type="domain" description="ABC transmembrane type-1" evidence="8">
    <location>
        <begin position="95"/>
        <end position="300"/>
    </location>
</feature>
<gene>
    <name evidence="9" type="ORF">OEW28_12205</name>
</gene>
<feature type="transmembrane region" description="Helical" evidence="7">
    <location>
        <begin position="142"/>
        <end position="162"/>
    </location>
</feature>
<dbReference type="Proteomes" id="UP001652542">
    <property type="component" value="Unassembled WGS sequence"/>
</dbReference>
<feature type="transmembrane region" description="Helical" evidence="7">
    <location>
        <begin position="174"/>
        <end position="197"/>
    </location>
</feature>
<reference evidence="9 10" key="1">
    <citation type="submission" date="2022-10" db="EMBL/GenBank/DDBJ databases">
        <title>Defluviimonas sp. nov., isolated from ocean surface water.</title>
        <authorList>
            <person name="He W."/>
            <person name="Wang L."/>
            <person name="Zhang D.-F."/>
        </authorList>
    </citation>
    <scope>NUCLEOTIDE SEQUENCE [LARGE SCALE GENOMIC DNA]</scope>
    <source>
        <strain evidence="9 10">WL0002</strain>
    </source>
</reference>
<dbReference type="Gene3D" id="1.10.3720.10">
    <property type="entry name" value="MetI-like"/>
    <property type="match status" value="1"/>
</dbReference>
<organism evidence="9 10">
    <name type="scientific">Albidovulum marisflavi</name>
    <dbReference type="NCBI Taxonomy" id="2984159"/>
    <lineage>
        <taxon>Bacteria</taxon>
        <taxon>Pseudomonadati</taxon>
        <taxon>Pseudomonadota</taxon>
        <taxon>Alphaproteobacteria</taxon>
        <taxon>Rhodobacterales</taxon>
        <taxon>Paracoccaceae</taxon>
        <taxon>Albidovulum</taxon>
    </lineage>
</organism>
<dbReference type="PROSITE" id="PS50928">
    <property type="entry name" value="ABC_TM1"/>
    <property type="match status" value="1"/>
</dbReference>
<feature type="transmembrane region" description="Helical" evidence="7">
    <location>
        <begin position="235"/>
        <end position="257"/>
    </location>
</feature>
<keyword evidence="4 7" id="KW-0812">Transmembrane</keyword>
<evidence type="ECO:0000313" key="9">
    <source>
        <dbReference type="EMBL" id="MCV2869388.1"/>
    </source>
</evidence>
<dbReference type="SUPFAM" id="SSF161098">
    <property type="entry name" value="MetI-like"/>
    <property type="match status" value="1"/>
</dbReference>
<feature type="transmembrane region" description="Helical" evidence="7">
    <location>
        <begin position="285"/>
        <end position="307"/>
    </location>
</feature>
<dbReference type="Pfam" id="PF00528">
    <property type="entry name" value="BPD_transp_1"/>
    <property type="match status" value="1"/>
</dbReference>
<dbReference type="InterPro" id="IPR000515">
    <property type="entry name" value="MetI-like"/>
</dbReference>
<keyword evidence="2 7" id="KW-0813">Transport</keyword>
<dbReference type="InterPro" id="IPR045621">
    <property type="entry name" value="BPD_transp_1_N"/>
</dbReference>
<dbReference type="EMBL" id="JAOWKY010000003">
    <property type="protein sequence ID" value="MCV2869388.1"/>
    <property type="molecule type" value="Genomic_DNA"/>
</dbReference>
<comment type="subcellular location">
    <subcellularLocation>
        <location evidence="1 7">Cell membrane</location>
        <topology evidence="1 7">Multi-pass membrane protein</topology>
    </subcellularLocation>
</comment>
<feature type="transmembrane region" description="Helical" evidence="7">
    <location>
        <begin position="101"/>
        <end position="121"/>
    </location>
</feature>
<keyword evidence="5 7" id="KW-1133">Transmembrane helix</keyword>
<keyword evidence="3" id="KW-1003">Cell membrane</keyword>
<dbReference type="PANTHER" id="PTHR43163:SF6">
    <property type="entry name" value="DIPEPTIDE TRANSPORT SYSTEM PERMEASE PROTEIN DPPB-RELATED"/>
    <property type="match status" value="1"/>
</dbReference>
<evidence type="ECO:0000256" key="1">
    <source>
        <dbReference type="ARBA" id="ARBA00004651"/>
    </source>
</evidence>
<sequence>MTRYLFRRTLSLALSLLAASLVIFLAIEIVPGDPASYMLGLNASPETVAALRDQLGLNAAPPARYLSWVGGMMRGDFGISYTYRVPVADLVAQRLQVSLPLALFALALSALVAFPAGLLAAARRGRATDTAIMGATQLGIALPNFWFAMLLVLVFALHWRIFPAGGFPGWDGGIGAGLAALTLPAIALALPQAAILARVLRSALIETEGQDYIRTARAKGLTRTQTLIRHALRNAMIPVLTILGMQFSFLLAGAIIIENVFYLPGLGRLIFQAITQRDLIVVESVVMILVFAVILVTFLVDLAYALVDPRLRRRA</sequence>